<dbReference type="AlphaFoldDB" id="W1NEI2"/>
<dbReference type="HOGENOM" id="CLU_062938_0_0_1"/>
<accession>W1NEI2</accession>
<feature type="region of interest" description="Disordered" evidence="1">
    <location>
        <begin position="205"/>
        <end position="230"/>
    </location>
</feature>
<feature type="non-terminal residue" evidence="2">
    <location>
        <position position="1"/>
    </location>
</feature>
<keyword evidence="3" id="KW-1185">Reference proteome</keyword>
<protein>
    <submittedName>
        <fullName evidence="2">Uncharacterized protein</fullName>
    </submittedName>
</protein>
<dbReference type="eggNOG" id="ENOG502SS8G">
    <property type="taxonomic scope" value="Eukaryota"/>
</dbReference>
<feature type="compositionally biased region" description="Basic residues" evidence="1">
    <location>
        <begin position="213"/>
        <end position="228"/>
    </location>
</feature>
<evidence type="ECO:0000313" key="3">
    <source>
        <dbReference type="Proteomes" id="UP000017836"/>
    </source>
</evidence>
<organism evidence="2 3">
    <name type="scientific">Amborella trichopoda</name>
    <dbReference type="NCBI Taxonomy" id="13333"/>
    <lineage>
        <taxon>Eukaryota</taxon>
        <taxon>Viridiplantae</taxon>
        <taxon>Streptophyta</taxon>
        <taxon>Embryophyta</taxon>
        <taxon>Tracheophyta</taxon>
        <taxon>Spermatophyta</taxon>
        <taxon>Magnoliopsida</taxon>
        <taxon>Amborellales</taxon>
        <taxon>Amborellaceae</taxon>
        <taxon>Amborella</taxon>
    </lineage>
</organism>
<dbReference type="Pfam" id="PF14223">
    <property type="entry name" value="Retrotran_gag_2"/>
    <property type="match status" value="1"/>
</dbReference>
<dbReference type="PANTHER" id="PTHR35317:SF23">
    <property type="entry name" value="OS04G0629600 PROTEIN"/>
    <property type="match status" value="1"/>
</dbReference>
<dbReference type="Gramene" id="ERM93803">
    <property type="protein sequence ID" value="ERM93803"/>
    <property type="gene ID" value="AMTR_s01161p00003420"/>
</dbReference>
<dbReference type="OMA" id="WTINELM"/>
<gene>
    <name evidence="2" type="ORF">AMTR_s01161p00003420</name>
</gene>
<feature type="non-terminal residue" evidence="2">
    <location>
        <position position="299"/>
    </location>
</feature>
<sequence>ISSTSKYAEITSEIPELRSDNFKIWKERVLLHLACTDMDYAIRKDEPAAITDTSTAAEIALREKWEQSNRLCIMFIMSRIPMGMRGSVEPPEKVKDFIKVMDEQFDTSDKSLFINLIQEFSSTKLTGVKGVREHISKMRDITAHLKKLDVIIPDTFLVHYILHNLPPQYGPFKISYNTHKEKWTINELMTMCVQEEARLLQEQGESVHLTTQPKKRKPFKKNKGKKPMAPKAAIKKDSIKCFFCKQKGHAKGSAASSRNGWMTKDIQNLRKPVASEQSILSGNKMGSHVEAIGTCNLVL</sequence>
<proteinExistence type="predicted"/>
<dbReference type="EMBL" id="KI397565">
    <property type="protein sequence ID" value="ERM93803.1"/>
    <property type="molecule type" value="Genomic_DNA"/>
</dbReference>
<evidence type="ECO:0000313" key="2">
    <source>
        <dbReference type="EMBL" id="ERM93803.1"/>
    </source>
</evidence>
<reference evidence="3" key="1">
    <citation type="journal article" date="2013" name="Science">
        <title>The Amborella genome and the evolution of flowering plants.</title>
        <authorList>
            <consortium name="Amborella Genome Project"/>
        </authorList>
    </citation>
    <scope>NUCLEOTIDE SEQUENCE [LARGE SCALE GENOMIC DNA]</scope>
</reference>
<name>W1NEI2_AMBTC</name>
<evidence type="ECO:0000256" key="1">
    <source>
        <dbReference type="SAM" id="MobiDB-lite"/>
    </source>
</evidence>
<dbReference type="PANTHER" id="PTHR35317">
    <property type="entry name" value="OS04G0629600 PROTEIN"/>
    <property type="match status" value="1"/>
</dbReference>
<dbReference type="Proteomes" id="UP000017836">
    <property type="component" value="Unassembled WGS sequence"/>
</dbReference>